<evidence type="ECO:0000256" key="11">
    <source>
        <dbReference type="ARBA" id="ARBA00023004"/>
    </source>
</evidence>
<evidence type="ECO:0000256" key="9">
    <source>
        <dbReference type="ARBA" id="ARBA00022982"/>
    </source>
</evidence>
<dbReference type="PROSITE" id="PS51379">
    <property type="entry name" value="4FE4S_FER_2"/>
    <property type="match status" value="1"/>
</dbReference>
<evidence type="ECO:0000256" key="7">
    <source>
        <dbReference type="ARBA" id="ARBA00022827"/>
    </source>
</evidence>
<evidence type="ECO:0000256" key="8">
    <source>
        <dbReference type="ARBA" id="ARBA00022946"/>
    </source>
</evidence>
<dbReference type="SUPFAM" id="SSF51905">
    <property type="entry name" value="FAD/NAD(P)-binding domain"/>
    <property type="match status" value="1"/>
</dbReference>
<evidence type="ECO:0000256" key="5">
    <source>
        <dbReference type="ARBA" id="ARBA00022630"/>
    </source>
</evidence>
<keyword evidence="4 15" id="KW-0813">Transport</keyword>
<evidence type="ECO:0000259" key="16">
    <source>
        <dbReference type="PROSITE" id="PS51379"/>
    </source>
</evidence>
<comment type="catalytic activity">
    <reaction evidence="15">
        <text>a ubiquinone + reduced [electron-transfer flavoprotein] = a ubiquinol + oxidized [electron-transfer flavoprotein] + H(+)</text>
        <dbReference type="Rhea" id="RHEA:24052"/>
        <dbReference type="Rhea" id="RHEA-COMP:9565"/>
        <dbReference type="Rhea" id="RHEA-COMP:9566"/>
        <dbReference type="Rhea" id="RHEA-COMP:10685"/>
        <dbReference type="Rhea" id="RHEA-COMP:10686"/>
        <dbReference type="ChEBI" id="CHEBI:15378"/>
        <dbReference type="ChEBI" id="CHEBI:16389"/>
        <dbReference type="ChEBI" id="CHEBI:17976"/>
        <dbReference type="ChEBI" id="CHEBI:57692"/>
        <dbReference type="ChEBI" id="CHEBI:58307"/>
        <dbReference type="EC" id="1.5.5.1"/>
    </reaction>
</comment>
<dbReference type="EMBL" id="FSSB01000030">
    <property type="protein sequence ID" value="SIO96400.1"/>
    <property type="molecule type" value="Genomic_DNA"/>
</dbReference>
<evidence type="ECO:0000256" key="14">
    <source>
        <dbReference type="ARBA" id="ARBA00023136"/>
    </source>
</evidence>
<evidence type="ECO:0000256" key="12">
    <source>
        <dbReference type="ARBA" id="ARBA00023014"/>
    </source>
</evidence>
<comment type="cofactor">
    <cofactor evidence="15">
        <name>[4Fe-4S] cluster</name>
        <dbReference type="ChEBI" id="CHEBI:49883"/>
    </cofactor>
    <text evidence="15">Binds 1 [4Fe-4S] cluster.</text>
</comment>
<dbReference type="FunFam" id="3.30.70.20:FF:000015">
    <property type="entry name" value="Electron transfer flavoprotein-ubiquinone oxidoreductase"/>
    <property type="match status" value="1"/>
</dbReference>
<evidence type="ECO:0000256" key="1">
    <source>
        <dbReference type="ARBA" id="ARBA00001974"/>
    </source>
</evidence>
<keyword evidence="5 15" id="KW-0285">Flavoprotein</keyword>
<keyword evidence="7 15" id="KW-0274">FAD</keyword>
<dbReference type="InterPro" id="IPR040156">
    <property type="entry name" value="ETF-QO"/>
</dbReference>
<comment type="cofactor">
    <cofactor evidence="1 15">
        <name>FAD</name>
        <dbReference type="ChEBI" id="CHEBI:57692"/>
    </cofactor>
</comment>
<keyword evidence="13 15" id="KW-0830">Ubiquinone</keyword>
<protein>
    <recommendedName>
        <fullName evidence="15">Electron transfer flavoprotein-ubiquinone oxidoreductase</fullName>
        <shortName evidence="15">ETF-QO</shortName>
        <ecNumber evidence="15">1.5.5.1</ecNumber>
    </recommendedName>
</protein>
<evidence type="ECO:0000256" key="6">
    <source>
        <dbReference type="ARBA" id="ARBA00022723"/>
    </source>
</evidence>
<dbReference type="Pfam" id="PF21162">
    <property type="entry name" value="ETFQO_UQ-bd"/>
    <property type="match status" value="1"/>
</dbReference>
<dbReference type="GO" id="GO:0016020">
    <property type="term" value="C:membrane"/>
    <property type="evidence" value="ECO:0007669"/>
    <property type="project" value="UniProtKB-SubCell"/>
</dbReference>
<evidence type="ECO:0000313" key="18">
    <source>
        <dbReference type="Proteomes" id="UP000184774"/>
    </source>
</evidence>
<dbReference type="GO" id="GO:0046872">
    <property type="term" value="F:metal ion binding"/>
    <property type="evidence" value="ECO:0007669"/>
    <property type="project" value="UniProtKB-KW"/>
</dbReference>
<evidence type="ECO:0000256" key="2">
    <source>
        <dbReference type="ARBA" id="ARBA00002819"/>
    </source>
</evidence>
<gene>
    <name evidence="17" type="ORF">VSP9026_04188</name>
</gene>
<evidence type="ECO:0000256" key="15">
    <source>
        <dbReference type="RuleBase" id="RU366068"/>
    </source>
</evidence>
<keyword evidence="14" id="KW-0472">Membrane</keyword>
<dbReference type="Pfam" id="PF13450">
    <property type="entry name" value="NAD_binding_8"/>
    <property type="match status" value="1"/>
</dbReference>
<dbReference type="InterPro" id="IPR036188">
    <property type="entry name" value="FAD/NAD-bd_sf"/>
</dbReference>
<evidence type="ECO:0000256" key="4">
    <source>
        <dbReference type="ARBA" id="ARBA00022448"/>
    </source>
</evidence>
<sequence length="547" mass="61061">MREVLEFDVVIVGGGPAGLSAACRLMQLAQAQNQELNVCLIEKGAEIGAHALSGAIMESRALDELFPDWQQQDVPLIAQVEQEALFYLRDEDKAWRIPNLVVPQSMHHQGSYLIRQGKFCQWLARQAEQLGVEIFTGFTAAELLINEQNEVCGVITGDMGLNARGESKSDHMPGIELRGQYTLFAEGSRGHLGKQLLERYALDRDADTQHFSLGLKEVWQIEPERHQLGQVIHHFGWPLTRHANGGGFLYFIDDCQVAIGLVVDLNYKNAYLSPFDEFQRMKHHPEIARYLRGGQRLSYGARTLTKGGFHAQPKMTFPGGLLIGCEAGVLNGAKLKGIHTAMKSGMLAAETVYPALLQKMQGADLTSYAEAIQDSWLHEELYAARNSSAAMHQFGPLAGGLFNFIDQNIFRGRLPWRVRDNQADHAQLLPMNQCQPINYPKPDQQLSFDRASSVYIAKVSHEHDQPCHLRLRDPHIPLAENLAVYGEPAQRYCPAGVYNIVEENDEKRFVIDAQNCLHCKACDIKDPAQNITWTPPEGGGGPLYTNM</sequence>
<evidence type="ECO:0000313" key="17">
    <source>
        <dbReference type="EMBL" id="SIO96400.1"/>
    </source>
</evidence>
<dbReference type="InterPro" id="IPR017896">
    <property type="entry name" value="4Fe4S_Fe-S-bd"/>
</dbReference>
<evidence type="ECO:0000256" key="3">
    <source>
        <dbReference type="ARBA" id="ARBA00004370"/>
    </source>
</evidence>
<name>A0A1N6MAN0_9VIBR</name>
<dbReference type="GO" id="GO:0051539">
    <property type="term" value="F:4 iron, 4 sulfur cluster binding"/>
    <property type="evidence" value="ECO:0007669"/>
    <property type="project" value="UniProtKB-UniRule"/>
</dbReference>
<dbReference type="SUPFAM" id="SSF54862">
    <property type="entry name" value="4Fe-4S ferredoxins"/>
    <property type="match status" value="1"/>
</dbReference>
<dbReference type="Proteomes" id="UP000184774">
    <property type="component" value="Unassembled WGS sequence"/>
</dbReference>
<dbReference type="Pfam" id="PF05187">
    <property type="entry name" value="Fer4_ETF_QO"/>
    <property type="match status" value="1"/>
</dbReference>
<feature type="domain" description="4Fe-4S ferredoxin-type" evidence="16">
    <location>
        <begin position="507"/>
        <end position="536"/>
    </location>
</feature>
<dbReference type="AlphaFoldDB" id="A0A1N6MAN0"/>
<keyword evidence="8" id="KW-0809">Transit peptide</keyword>
<comment type="subcellular location">
    <subcellularLocation>
        <location evidence="3">Membrane</location>
    </subcellularLocation>
</comment>
<keyword evidence="9 15" id="KW-0249">Electron transport</keyword>
<dbReference type="Gene3D" id="3.30.9.90">
    <property type="match status" value="1"/>
</dbReference>
<dbReference type="PROSITE" id="PS51257">
    <property type="entry name" value="PROKAR_LIPOPROTEIN"/>
    <property type="match status" value="1"/>
</dbReference>
<keyword evidence="10 15" id="KW-0560">Oxidoreductase</keyword>
<reference evidence="17 18" key="1">
    <citation type="submission" date="2016-12" db="EMBL/GenBank/DDBJ databases">
        <authorList>
            <person name="Song W.-J."/>
            <person name="Kurnit D.M."/>
        </authorList>
    </citation>
    <scope>NUCLEOTIDE SEQUENCE [LARGE SCALE GENOMIC DNA]</scope>
    <source>
        <strain evidence="17 18">CECT 9026</strain>
    </source>
</reference>
<dbReference type="OrthoDB" id="9766632at2"/>
<comment type="function">
    <text evidence="2 15">Accepts electrons from ETF and reduces ubiquinone.</text>
</comment>
<keyword evidence="12 15" id="KW-0411">Iron-sulfur</keyword>
<dbReference type="RefSeq" id="WP_074374845.1">
    <property type="nucleotide sequence ID" value="NZ_AP024908.1"/>
</dbReference>
<keyword evidence="11 15" id="KW-0408">Iron</keyword>
<accession>A0A1N6MAN0</accession>
<dbReference type="InterPro" id="IPR007859">
    <property type="entry name" value="ETF-QO/FixX_C"/>
</dbReference>
<dbReference type="PRINTS" id="PR00420">
    <property type="entry name" value="RNGMNOXGNASE"/>
</dbReference>
<dbReference type="SUPFAM" id="SSF54373">
    <property type="entry name" value="FAD-linked reductases, C-terminal domain"/>
    <property type="match status" value="1"/>
</dbReference>
<dbReference type="Gene3D" id="3.50.50.60">
    <property type="entry name" value="FAD/NAD(P)-binding domain"/>
    <property type="match status" value="1"/>
</dbReference>
<evidence type="ECO:0000256" key="10">
    <source>
        <dbReference type="ARBA" id="ARBA00023002"/>
    </source>
</evidence>
<keyword evidence="6 15" id="KW-0479">Metal-binding</keyword>
<dbReference type="PANTHER" id="PTHR10617:SF107">
    <property type="entry name" value="ELECTRON TRANSFER FLAVOPROTEIN-UBIQUINONE OXIDOREDUCTASE, MITOCHONDRIAL"/>
    <property type="match status" value="1"/>
</dbReference>
<dbReference type="InterPro" id="IPR049398">
    <property type="entry name" value="ETF-QO/FixC_UQ-bd"/>
</dbReference>
<dbReference type="Gene3D" id="3.30.70.20">
    <property type="match status" value="1"/>
</dbReference>
<dbReference type="PANTHER" id="PTHR10617">
    <property type="entry name" value="ELECTRON TRANSFER FLAVOPROTEIN-UBIQUINONE OXIDOREDUCTASE"/>
    <property type="match status" value="1"/>
</dbReference>
<dbReference type="EC" id="1.5.5.1" evidence="15"/>
<proteinExistence type="predicted"/>
<dbReference type="GO" id="GO:0004174">
    <property type="term" value="F:electron-transferring-flavoprotein dehydrogenase activity"/>
    <property type="evidence" value="ECO:0007669"/>
    <property type="project" value="UniProtKB-UniRule"/>
</dbReference>
<evidence type="ECO:0000256" key="13">
    <source>
        <dbReference type="ARBA" id="ARBA00023075"/>
    </source>
</evidence>
<organism evidence="17 18">
    <name type="scientific">Vibrio spartinae</name>
    <dbReference type="NCBI Taxonomy" id="1918945"/>
    <lineage>
        <taxon>Bacteria</taxon>
        <taxon>Pseudomonadati</taxon>
        <taxon>Pseudomonadota</taxon>
        <taxon>Gammaproteobacteria</taxon>
        <taxon>Vibrionales</taxon>
        <taxon>Vibrionaceae</taxon>
        <taxon>Vibrio</taxon>
    </lineage>
</organism>